<dbReference type="EC" id="1.1.1.100" evidence="4"/>
<evidence type="ECO:0000256" key="2">
    <source>
        <dbReference type="ARBA" id="ARBA00023002"/>
    </source>
</evidence>
<accession>A0A853BXQ4</accession>
<dbReference type="PANTHER" id="PTHR42879">
    <property type="entry name" value="3-OXOACYL-(ACYL-CARRIER-PROTEIN) REDUCTASE"/>
    <property type="match status" value="1"/>
</dbReference>
<dbReference type="PRINTS" id="PR00080">
    <property type="entry name" value="SDRFAMILY"/>
</dbReference>
<evidence type="ECO:0000313" key="4">
    <source>
        <dbReference type="EMBL" id="NYI99626.1"/>
    </source>
</evidence>
<comment type="caution">
    <text evidence="4">The sequence shown here is derived from an EMBL/GenBank/DDBJ whole genome shotgun (WGS) entry which is preliminary data.</text>
</comment>
<dbReference type="InterPro" id="IPR050259">
    <property type="entry name" value="SDR"/>
</dbReference>
<dbReference type="EMBL" id="JACCFP010000001">
    <property type="protein sequence ID" value="NYI99626.1"/>
    <property type="molecule type" value="Genomic_DNA"/>
</dbReference>
<evidence type="ECO:0000256" key="1">
    <source>
        <dbReference type="ARBA" id="ARBA00006484"/>
    </source>
</evidence>
<name>A0A853BXQ4_9ACTN</name>
<dbReference type="Pfam" id="PF13561">
    <property type="entry name" value="adh_short_C2"/>
    <property type="match status" value="1"/>
</dbReference>
<evidence type="ECO:0000259" key="3">
    <source>
        <dbReference type="SMART" id="SM00822"/>
    </source>
</evidence>
<dbReference type="RefSeq" id="WP_179666254.1">
    <property type="nucleotide sequence ID" value="NZ_JACCFP010000001.1"/>
</dbReference>
<dbReference type="InterPro" id="IPR057326">
    <property type="entry name" value="KR_dom"/>
</dbReference>
<dbReference type="PANTHER" id="PTHR42879:SF2">
    <property type="entry name" value="3-OXOACYL-[ACYL-CARRIER-PROTEIN] REDUCTASE FABG"/>
    <property type="match status" value="1"/>
</dbReference>
<dbReference type="AlphaFoldDB" id="A0A853BXQ4"/>
<dbReference type="NCBIfam" id="NF009468">
    <property type="entry name" value="PRK12826.1-4"/>
    <property type="match status" value="1"/>
</dbReference>
<dbReference type="InterPro" id="IPR002347">
    <property type="entry name" value="SDR_fam"/>
</dbReference>
<keyword evidence="2 4" id="KW-0560">Oxidoreductase</keyword>
<organism evidence="4 5">
    <name type="scientific">Nocardioides thalensis</name>
    <dbReference type="NCBI Taxonomy" id="1914755"/>
    <lineage>
        <taxon>Bacteria</taxon>
        <taxon>Bacillati</taxon>
        <taxon>Actinomycetota</taxon>
        <taxon>Actinomycetes</taxon>
        <taxon>Propionibacteriales</taxon>
        <taxon>Nocardioidaceae</taxon>
        <taxon>Nocardioides</taxon>
    </lineage>
</organism>
<keyword evidence="5" id="KW-1185">Reference proteome</keyword>
<reference evidence="4 5" key="1">
    <citation type="submission" date="2020-07" db="EMBL/GenBank/DDBJ databases">
        <title>Sequencing the genomes of 1000 actinobacteria strains.</title>
        <authorList>
            <person name="Klenk H.-P."/>
        </authorList>
    </citation>
    <scope>NUCLEOTIDE SEQUENCE [LARGE SCALE GENOMIC DNA]</scope>
    <source>
        <strain evidence="4 5">DSM 103833</strain>
    </source>
</reference>
<dbReference type="GO" id="GO:0004316">
    <property type="term" value="F:3-oxoacyl-[acyl-carrier-protein] reductase (NADPH) activity"/>
    <property type="evidence" value="ECO:0007669"/>
    <property type="project" value="UniProtKB-EC"/>
</dbReference>
<dbReference type="FunFam" id="3.40.50.720:FF:000084">
    <property type="entry name" value="Short-chain dehydrogenase reductase"/>
    <property type="match status" value="1"/>
</dbReference>
<dbReference type="NCBIfam" id="NF004202">
    <property type="entry name" value="PRK05653.2-2"/>
    <property type="match status" value="1"/>
</dbReference>
<dbReference type="SMART" id="SM00822">
    <property type="entry name" value="PKS_KR"/>
    <property type="match status" value="1"/>
</dbReference>
<protein>
    <submittedName>
        <fullName evidence="4">3-oxoacyl-[acyl-carrier protein] reductase</fullName>
        <ecNumber evidence="4">1.1.1.100</ecNumber>
    </submittedName>
</protein>
<dbReference type="SUPFAM" id="SSF51735">
    <property type="entry name" value="NAD(P)-binding Rossmann-fold domains"/>
    <property type="match status" value="1"/>
</dbReference>
<dbReference type="Proteomes" id="UP000530424">
    <property type="component" value="Unassembled WGS sequence"/>
</dbReference>
<sequence>MFTPITGASVVVTGASRGIGLGIAQVFADAGADVMLVGRNESALERAAASLEDSAGAVSVLVADVADREECDRIASAVQQRHGGLDVLCANAGIFPEASLRDMTVEDLDAVLNTNVKGTFFVVQACLDALTASALGRVVVTSSITGPLTGYPGWSHYGASKAAQLGFIRSAALELAPAGITINAVMPGNVLTEGVAELGEEYVDAMAAAIPQGKMGTVADIGHAALFLASREAGFITGQTLVIDGGQTLPESFEAILTSGPVS</sequence>
<gene>
    <name evidence="4" type="ORF">HNR19_000325</name>
</gene>
<dbReference type="PRINTS" id="PR00081">
    <property type="entry name" value="GDHRDH"/>
</dbReference>
<dbReference type="InterPro" id="IPR036291">
    <property type="entry name" value="NAD(P)-bd_dom_sf"/>
</dbReference>
<dbReference type="Gene3D" id="3.40.50.720">
    <property type="entry name" value="NAD(P)-binding Rossmann-like Domain"/>
    <property type="match status" value="1"/>
</dbReference>
<comment type="similarity">
    <text evidence="1">Belongs to the short-chain dehydrogenases/reductases (SDR) family.</text>
</comment>
<feature type="domain" description="Ketoreductase" evidence="3">
    <location>
        <begin position="8"/>
        <end position="189"/>
    </location>
</feature>
<proteinExistence type="inferred from homology"/>
<evidence type="ECO:0000313" key="5">
    <source>
        <dbReference type="Proteomes" id="UP000530424"/>
    </source>
</evidence>